<keyword evidence="2" id="KW-1185">Reference proteome</keyword>
<organism evidence="1 2">
    <name type="scientific">Cirrhinus molitorella</name>
    <name type="common">mud carp</name>
    <dbReference type="NCBI Taxonomy" id="172907"/>
    <lineage>
        <taxon>Eukaryota</taxon>
        <taxon>Metazoa</taxon>
        <taxon>Chordata</taxon>
        <taxon>Craniata</taxon>
        <taxon>Vertebrata</taxon>
        <taxon>Euteleostomi</taxon>
        <taxon>Actinopterygii</taxon>
        <taxon>Neopterygii</taxon>
        <taxon>Teleostei</taxon>
        <taxon>Ostariophysi</taxon>
        <taxon>Cypriniformes</taxon>
        <taxon>Cyprinidae</taxon>
        <taxon>Labeoninae</taxon>
        <taxon>Labeonini</taxon>
        <taxon>Cirrhinus</taxon>
    </lineage>
</organism>
<comment type="caution">
    <text evidence="1">The sequence shown here is derived from an EMBL/GenBank/DDBJ whole genome shotgun (WGS) entry which is preliminary data.</text>
</comment>
<dbReference type="AlphaFoldDB" id="A0AA88PL23"/>
<evidence type="ECO:0000313" key="2">
    <source>
        <dbReference type="Proteomes" id="UP001187343"/>
    </source>
</evidence>
<sequence>MLLTVQTSLSRRNGLLHTSAVYTVEPLLSSVIAPLTAPLHTHSLSLSLLLLFPHFCSLTFSPDPSRTRGRKRWDQAVYPHPSPAHRRDLREERKSVWNNRRVKVSFHSSEAQERRDGANISLYLSSSSFLAPYVSPALCLLPLPPSPRAVSFKHLAVFSSLLSSLRVTDIKEKCAECLFILTTARESI</sequence>
<dbReference type="EMBL" id="JAUYZG010000014">
    <property type="protein sequence ID" value="KAK2889553.1"/>
    <property type="molecule type" value="Genomic_DNA"/>
</dbReference>
<dbReference type="Proteomes" id="UP001187343">
    <property type="component" value="Unassembled WGS sequence"/>
</dbReference>
<accession>A0AA88PL23</accession>
<protein>
    <submittedName>
        <fullName evidence="1">Uncharacterized protein</fullName>
    </submittedName>
</protein>
<reference evidence="1" key="1">
    <citation type="submission" date="2023-08" db="EMBL/GenBank/DDBJ databases">
        <title>Chromosome-level Genome Assembly of mud carp (Cirrhinus molitorella).</title>
        <authorList>
            <person name="Liu H."/>
        </authorList>
    </citation>
    <scope>NUCLEOTIDE SEQUENCE</scope>
    <source>
        <strain evidence="1">Prfri</strain>
        <tissue evidence="1">Muscle</tissue>
    </source>
</reference>
<evidence type="ECO:0000313" key="1">
    <source>
        <dbReference type="EMBL" id="KAK2889553.1"/>
    </source>
</evidence>
<name>A0AA88PL23_9TELE</name>
<gene>
    <name evidence="1" type="ORF">Q8A67_014928</name>
</gene>
<proteinExistence type="predicted"/>